<evidence type="ECO:0000256" key="2">
    <source>
        <dbReference type="ARBA" id="ARBA00006742"/>
    </source>
</evidence>
<dbReference type="PANTHER" id="PTHR33909">
    <property type="entry name" value="SEC TRANSLOCON ACCESSORY COMPLEX SUBUNIT YAJC"/>
    <property type="match status" value="1"/>
</dbReference>
<evidence type="ECO:0000256" key="5">
    <source>
        <dbReference type="ARBA" id="ARBA00022475"/>
    </source>
</evidence>
<keyword evidence="9" id="KW-0811">Translocation</keyword>
<keyword evidence="13" id="KW-1185">Reference proteome</keyword>
<dbReference type="EMBL" id="CP121689">
    <property type="protein sequence ID" value="WZL76739.1"/>
    <property type="molecule type" value="Genomic_DNA"/>
</dbReference>
<name>A0ABZ2YCL7_9BACT</name>
<dbReference type="InterPro" id="IPR003849">
    <property type="entry name" value="Preprotein_translocase_YajC"/>
</dbReference>
<comment type="similarity">
    <text evidence="2">Belongs to the YajC family.</text>
</comment>
<accession>A0ABZ2YCL7</accession>
<evidence type="ECO:0000256" key="4">
    <source>
        <dbReference type="ARBA" id="ARBA00022448"/>
    </source>
</evidence>
<evidence type="ECO:0000256" key="8">
    <source>
        <dbReference type="ARBA" id="ARBA00022989"/>
    </source>
</evidence>
<gene>
    <name evidence="12" type="primary">yajC</name>
    <name evidence="12" type="ORF">QBE54_03125</name>
</gene>
<sequence>MSFWIPIAFAQEAQPAAQPAAPGIFAQLLPLFFIIIIFYFLLIRPQQQRQKSQQELWNSLKKGDQVVTAGGIHGTVVQVKDNEVVLEVAKDVRMTFSKTAIASKK</sequence>
<dbReference type="Pfam" id="PF02699">
    <property type="entry name" value="YajC"/>
    <property type="match status" value="1"/>
</dbReference>
<evidence type="ECO:0000256" key="1">
    <source>
        <dbReference type="ARBA" id="ARBA00004162"/>
    </source>
</evidence>
<keyword evidence="4" id="KW-0813">Transport</keyword>
<keyword evidence="8 11" id="KW-1133">Transmembrane helix</keyword>
<proteinExistence type="inferred from homology"/>
<organism evidence="12 13">
    <name type="scientific">Thermatribacter velox</name>
    <dbReference type="NCBI Taxonomy" id="3039681"/>
    <lineage>
        <taxon>Bacteria</taxon>
        <taxon>Pseudomonadati</taxon>
        <taxon>Atribacterota</taxon>
        <taxon>Atribacteria</taxon>
        <taxon>Atribacterales</taxon>
        <taxon>Thermatribacteraceae</taxon>
        <taxon>Thermatribacter</taxon>
    </lineage>
</organism>
<dbReference type="RefSeq" id="WP_369018903.1">
    <property type="nucleotide sequence ID" value="NZ_CP121689.1"/>
</dbReference>
<evidence type="ECO:0000256" key="3">
    <source>
        <dbReference type="ARBA" id="ARBA00014962"/>
    </source>
</evidence>
<keyword evidence="5" id="KW-1003">Cell membrane</keyword>
<evidence type="ECO:0000256" key="7">
    <source>
        <dbReference type="ARBA" id="ARBA00022927"/>
    </source>
</evidence>
<dbReference type="SMART" id="SM01323">
    <property type="entry name" value="YajC"/>
    <property type="match status" value="1"/>
</dbReference>
<comment type="subcellular location">
    <subcellularLocation>
        <location evidence="1">Cell membrane</location>
        <topology evidence="1">Single-pass membrane protein</topology>
    </subcellularLocation>
</comment>
<dbReference type="Proteomes" id="UP001461341">
    <property type="component" value="Chromosome"/>
</dbReference>
<evidence type="ECO:0000313" key="12">
    <source>
        <dbReference type="EMBL" id="WZL76739.1"/>
    </source>
</evidence>
<evidence type="ECO:0000256" key="9">
    <source>
        <dbReference type="ARBA" id="ARBA00023010"/>
    </source>
</evidence>
<reference evidence="12 13" key="1">
    <citation type="submission" date="2023-03" db="EMBL/GenBank/DDBJ databases">
        <title>Novel Species.</title>
        <authorList>
            <person name="Ma S."/>
        </authorList>
    </citation>
    <scope>NUCLEOTIDE SEQUENCE [LARGE SCALE GENOMIC DNA]</scope>
    <source>
        <strain evidence="12 13">B11</strain>
    </source>
</reference>
<evidence type="ECO:0000256" key="10">
    <source>
        <dbReference type="ARBA" id="ARBA00023136"/>
    </source>
</evidence>
<dbReference type="PRINTS" id="PR01853">
    <property type="entry name" value="YAJCTRNLCASE"/>
</dbReference>
<evidence type="ECO:0000313" key="13">
    <source>
        <dbReference type="Proteomes" id="UP001461341"/>
    </source>
</evidence>
<keyword evidence="7" id="KW-0653">Protein transport</keyword>
<keyword evidence="10 11" id="KW-0472">Membrane</keyword>
<dbReference type="NCBIfam" id="TIGR00739">
    <property type="entry name" value="yajC"/>
    <property type="match status" value="1"/>
</dbReference>
<protein>
    <recommendedName>
        <fullName evidence="3">Sec translocon accessory complex subunit YajC</fullName>
    </recommendedName>
</protein>
<feature type="transmembrane region" description="Helical" evidence="11">
    <location>
        <begin position="25"/>
        <end position="43"/>
    </location>
</feature>
<dbReference type="PANTHER" id="PTHR33909:SF1">
    <property type="entry name" value="SEC TRANSLOCON ACCESSORY COMPLEX SUBUNIT YAJC"/>
    <property type="match status" value="1"/>
</dbReference>
<evidence type="ECO:0000256" key="6">
    <source>
        <dbReference type="ARBA" id="ARBA00022692"/>
    </source>
</evidence>
<keyword evidence="6 11" id="KW-0812">Transmembrane</keyword>
<evidence type="ECO:0000256" key="11">
    <source>
        <dbReference type="SAM" id="Phobius"/>
    </source>
</evidence>